<gene>
    <name evidence="1" type="ORF">S01H1_40713</name>
</gene>
<dbReference type="EMBL" id="BARS01025790">
    <property type="protein sequence ID" value="GAG08217.1"/>
    <property type="molecule type" value="Genomic_DNA"/>
</dbReference>
<comment type="caution">
    <text evidence="1">The sequence shown here is derived from an EMBL/GenBank/DDBJ whole genome shotgun (WGS) entry which is preliminary data.</text>
</comment>
<accession>X0VA40</accession>
<reference evidence="1" key="1">
    <citation type="journal article" date="2014" name="Front. Microbiol.">
        <title>High frequency of phylogenetically diverse reductive dehalogenase-homologous genes in deep subseafloor sedimentary metagenomes.</title>
        <authorList>
            <person name="Kawai M."/>
            <person name="Futagami T."/>
            <person name="Toyoda A."/>
            <person name="Takaki Y."/>
            <person name="Nishi S."/>
            <person name="Hori S."/>
            <person name="Arai W."/>
            <person name="Tsubouchi T."/>
            <person name="Morono Y."/>
            <person name="Uchiyama I."/>
            <person name="Ito T."/>
            <person name="Fujiyama A."/>
            <person name="Inagaki F."/>
            <person name="Takami H."/>
        </authorList>
    </citation>
    <scope>NUCLEOTIDE SEQUENCE</scope>
    <source>
        <strain evidence="1">Expedition CK06-06</strain>
    </source>
</reference>
<name>X0VA40_9ZZZZ</name>
<dbReference type="AlphaFoldDB" id="X0VA40"/>
<organism evidence="1">
    <name type="scientific">marine sediment metagenome</name>
    <dbReference type="NCBI Taxonomy" id="412755"/>
    <lineage>
        <taxon>unclassified sequences</taxon>
        <taxon>metagenomes</taxon>
        <taxon>ecological metagenomes</taxon>
    </lineage>
</organism>
<sequence>MNKKERSQIIKAIELIHDKDDYWGGMEILMGLIGAKSAVIEALKNAIAVPITEIKQNPSKFGRKRSGR</sequence>
<protein>
    <submittedName>
        <fullName evidence="1">Uncharacterized protein</fullName>
    </submittedName>
</protein>
<evidence type="ECO:0000313" key="1">
    <source>
        <dbReference type="EMBL" id="GAG08217.1"/>
    </source>
</evidence>
<proteinExistence type="predicted"/>